<dbReference type="Proteomes" id="UP000661435">
    <property type="component" value="Unassembled WGS sequence"/>
</dbReference>
<dbReference type="GO" id="GO:0050661">
    <property type="term" value="F:NADP binding"/>
    <property type="evidence" value="ECO:0007669"/>
    <property type="project" value="InterPro"/>
</dbReference>
<dbReference type="InterPro" id="IPR036291">
    <property type="entry name" value="NAD(P)-bd_dom_sf"/>
</dbReference>
<evidence type="ECO:0000259" key="1">
    <source>
        <dbReference type="Pfam" id="PF03447"/>
    </source>
</evidence>
<dbReference type="PANTHER" id="PTHR31873">
    <property type="entry name" value="L-ASPARTATE DEHYDROGENASE-RELATED"/>
    <property type="match status" value="1"/>
</dbReference>
<keyword evidence="3" id="KW-1185">Reference proteome</keyword>
<dbReference type="Gene3D" id="3.30.360.10">
    <property type="entry name" value="Dihydrodipicolinate Reductase, domain 2"/>
    <property type="match status" value="1"/>
</dbReference>
<dbReference type="SUPFAM" id="SSF51735">
    <property type="entry name" value="NAD(P)-binding Rossmann-fold domains"/>
    <property type="match status" value="1"/>
</dbReference>
<dbReference type="AlphaFoldDB" id="A0A8J6JG51"/>
<gene>
    <name evidence="2" type="ORF">H8S57_13085</name>
</gene>
<comment type="caution">
    <text evidence="2">The sequence shown here is derived from an EMBL/GenBank/DDBJ whole genome shotgun (WGS) entry which is preliminary data.</text>
</comment>
<accession>A0A8J6JG51</accession>
<dbReference type="Gene3D" id="3.40.50.720">
    <property type="entry name" value="NAD(P)-binding Rossmann-like Domain"/>
    <property type="match status" value="1"/>
</dbReference>
<dbReference type="RefSeq" id="WP_186908481.1">
    <property type="nucleotide sequence ID" value="NZ_JACOPP010000022.1"/>
</dbReference>
<dbReference type="GO" id="GO:0016491">
    <property type="term" value="F:oxidoreductase activity"/>
    <property type="evidence" value="ECO:0007669"/>
    <property type="project" value="InterPro"/>
</dbReference>
<dbReference type="EMBL" id="JACOPP010000022">
    <property type="protein sequence ID" value="MBC5734652.1"/>
    <property type="molecule type" value="Genomic_DNA"/>
</dbReference>
<sequence length="255" mass="26851">MKKVAVLGCGRLGTLIAGALAQGRVEGVALWGVFGRTQRRTHALAEKLSCPAADSIASLLAFGPDYVIEAAAGQVVRQYAVAVLAGGADLIALSTGVFSDPVFYEQVEQAAVQYDRRVHLVPGVVGGFDIMAAARLMGPVEVSFTKRKHPRASGEGDPALRTMADFCSGNAGELYRRYPDHMNVAVSVALATNGVEDTPASVEPVRPGENVSFTTQLSGSFGNAEIRTELGTIGPDLAAWSALAVLERLTRRIVL</sequence>
<name>A0A8J6JG51_9FIRM</name>
<dbReference type="PANTHER" id="PTHR31873:SF6">
    <property type="entry name" value="ASPARTATE DEHYDROGENASE DOMAIN-CONTAINING PROTEIN"/>
    <property type="match status" value="1"/>
</dbReference>
<evidence type="ECO:0000313" key="3">
    <source>
        <dbReference type="Proteomes" id="UP000661435"/>
    </source>
</evidence>
<evidence type="ECO:0000313" key="2">
    <source>
        <dbReference type="EMBL" id="MBC5734652.1"/>
    </source>
</evidence>
<dbReference type="Pfam" id="PF03447">
    <property type="entry name" value="NAD_binding_3"/>
    <property type="match status" value="1"/>
</dbReference>
<proteinExistence type="predicted"/>
<protein>
    <submittedName>
        <fullName evidence="2">DUF108 domain-containing protein</fullName>
    </submittedName>
</protein>
<dbReference type="InterPro" id="IPR005106">
    <property type="entry name" value="Asp/hSer_DH_NAD-bd"/>
</dbReference>
<feature type="domain" description="Aspartate/homoserine dehydrogenase NAD-binding" evidence="1">
    <location>
        <begin position="8"/>
        <end position="119"/>
    </location>
</feature>
<organism evidence="2 3">
    <name type="scientific">Lawsonibacter hominis</name>
    <dbReference type="NCBI Taxonomy" id="2763053"/>
    <lineage>
        <taxon>Bacteria</taxon>
        <taxon>Bacillati</taxon>
        <taxon>Bacillota</taxon>
        <taxon>Clostridia</taxon>
        <taxon>Eubacteriales</taxon>
        <taxon>Oscillospiraceae</taxon>
        <taxon>Lawsonibacter</taxon>
    </lineage>
</organism>
<reference evidence="2" key="1">
    <citation type="submission" date="2020-08" db="EMBL/GenBank/DDBJ databases">
        <title>Genome public.</title>
        <authorList>
            <person name="Liu C."/>
            <person name="Sun Q."/>
        </authorList>
    </citation>
    <scope>NUCLEOTIDE SEQUENCE</scope>
    <source>
        <strain evidence="2">NSJ-51</strain>
    </source>
</reference>
<dbReference type="SUPFAM" id="SSF55347">
    <property type="entry name" value="Glyceraldehyde-3-phosphate dehydrogenase-like, C-terminal domain"/>
    <property type="match status" value="1"/>
</dbReference>